<dbReference type="Gene3D" id="3.30.565.10">
    <property type="entry name" value="Histidine kinase-like ATPase, C-terminal domain"/>
    <property type="match status" value="1"/>
</dbReference>
<organism evidence="17">
    <name type="scientific">Tolypothrix bouteillei VB521301</name>
    <dbReference type="NCBI Taxonomy" id="1479485"/>
    <lineage>
        <taxon>Bacteria</taxon>
        <taxon>Bacillati</taxon>
        <taxon>Cyanobacteriota</taxon>
        <taxon>Cyanophyceae</taxon>
        <taxon>Nostocales</taxon>
        <taxon>Tolypothrichaceae</taxon>
        <taxon>Tolypothrix</taxon>
    </lineage>
</organism>
<evidence type="ECO:0000259" key="15">
    <source>
        <dbReference type="PROSITE" id="PS50885"/>
    </source>
</evidence>
<dbReference type="SMART" id="SM00304">
    <property type="entry name" value="HAMP"/>
    <property type="match status" value="1"/>
</dbReference>
<evidence type="ECO:0000313" key="17">
    <source>
        <dbReference type="EMBL" id="KIE06632.1"/>
    </source>
</evidence>
<keyword evidence="6" id="KW-0808">Transferase</keyword>
<dbReference type="SUPFAM" id="SSF47384">
    <property type="entry name" value="Homodimeric domain of signal transducing histidine kinase"/>
    <property type="match status" value="1"/>
</dbReference>
<dbReference type="GO" id="GO:0005886">
    <property type="term" value="C:plasma membrane"/>
    <property type="evidence" value="ECO:0007669"/>
    <property type="project" value="UniProtKB-SubCell"/>
</dbReference>
<dbReference type="InterPro" id="IPR003661">
    <property type="entry name" value="HisK_dim/P_dom"/>
</dbReference>
<evidence type="ECO:0000256" key="9">
    <source>
        <dbReference type="ARBA" id="ARBA00022989"/>
    </source>
</evidence>
<keyword evidence="18" id="KW-1185">Reference proteome</keyword>
<dbReference type="OrthoDB" id="9772100at2"/>
<dbReference type="SUPFAM" id="SSF55874">
    <property type="entry name" value="ATPase domain of HSP90 chaperone/DNA topoisomerase II/histidine kinase"/>
    <property type="match status" value="1"/>
</dbReference>
<proteinExistence type="predicted"/>
<name>A0A0C1MWG0_9CYAN</name>
<dbReference type="InterPro" id="IPR033479">
    <property type="entry name" value="dCache_1"/>
</dbReference>
<keyword evidence="10" id="KW-0902">Two-component regulatory system</keyword>
<evidence type="ECO:0000256" key="13">
    <source>
        <dbReference type="SAM" id="Phobius"/>
    </source>
</evidence>
<dbReference type="CDD" id="cd12913">
    <property type="entry name" value="PDC1_MCP_like"/>
    <property type="match status" value="1"/>
</dbReference>
<protein>
    <recommendedName>
        <fullName evidence="3">histidine kinase</fullName>
        <ecNumber evidence="3">2.7.13.3</ecNumber>
    </recommendedName>
</protein>
<dbReference type="Gene3D" id="3.30.450.20">
    <property type="entry name" value="PAS domain"/>
    <property type="match status" value="1"/>
</dbReference>
<dbReference type="SMART" id="SM00387">
    <property type="entry name" value="HATPase_c"/>
    <property type="match status" value="1"/>
</dbReference>
<evidence type="ECO:0000313" key="16">
    <source>
        <dbReference type="EMBL" id="KAF3891297.1"/>
    </source>
</evidence>
<dbReference type="Pfam" id="PF02743">
    <property type="entry name" value="dCache_1"/>
    <property type="match status" value="1"/>
</dbReference>
<dbReference type="AlphaFoldDB" id="A0A0C1MWG0"/>
<feature type="coiled-coil region" evidence="12">
    <location>
        <begin position="419"/>
        <end position="453"/>
    </location>
</feature>
<keyword evidence="12" id="KW-0175">Coiled coil</keyword>
<feature type="transmembrane region" description="Helical" evidence="13">
    <location>
        <begin position="12"/>
        <end position="38"/>
    </location>
</feature>
<dbReference type="PANTHER" id="PTHR43065:SF50">
    <property type="entry name" value="HISTIDINE KINASE"/>
    <property type="match status" value="1"/>
</dbReference>
<sequence>MQRSHSSTVKAFSLQFVLIVPFVLQIFGAVGLVGYLSFKNGQKAVNDLADRLMERTSSIVDQHLNSYLSVPTKVLQINSDAIELGLLNVRDRKTAGKYFWKQIQAYDLSYIGIGLKTGEGVGAGRYDGKNLVIDDWGPKPPKNWYIYATDNRGNRTKVVNVLDWNNFKEPWYTEPIKAGRPIWSPFITANYPNYPFIVASMSRPIYNRENQLLGMAAADIHLLKLSDFLRRLDIGHSGQVFIVERNGMMIANSSVQQPFTKFKDKILRLKAIDSPDPMVKEVAQQIQQTFNAFESITESKKLAFHWLGEQYFVHVTPWRDRHGLDWLVVVSIPEQAFMTQVNANTQTSILLCMAALVVATLMGLLTSHWITRPIVRLNKASQAMASGNLDQTVEISSIQELNSLAHSFNDMVGQLRQSFSALEKSNVQLEDRAAELKTTLSELQRTQAQVMQNEKMASLGQLVAGVAHEINNPVSFIHGNITYLHEYTQDLLRILHLYQQHPLSNDPEIQALAEEIDLEFLMEDLQKILTSMKTGTDRIRNIVLSLRNFSRVDEADWKAVDIHEGIESTLLILQHRLKDKSERLGIQVIRNYGNLPQVECYPAQLNQVFMNILVNAIDALDEVNAKRTYEEREKNPSYITVRTSIRDSQWVEIAIADNGIGMSQIVKNQVFDPFFTTKPVGKGTGMGMAISYHIITEKHGGRLECFSSFGTGTEFIVLLPLKSPLTIQEYKPLHL</sequence>
<reference evidence="17" key="1">
    <citation type="journal article" date="2015" name="Genome Announc.">
        <title>Draft Genome Sequence of Tolypothrix boutellei Strain VB521301.</title>
        <authorList>
            <person name="Chandrababunaidu M.M."/>
            <person name="Singh D."/>
            <person name="Sen D."/>
            <person name="Bhan S."/>
            <person name="Das S."/>
            <person name="Gupta A."/>
            <person name="Adhikary S.P."/>
            <person name="Tripathy S."/>
        </authorList>
    </citation>
    <scope>NUCLEOTIDE SEQUENCE</scope>
    <source>
        <strain evidence="17">VB521301</strain>
    </source>
</reference>
<evidence type="ECO:0000256" key="11">
    <source>
        <dbReference type="ARBA" id="ARBA00023136"/>
    </source>
</evidence>
<dbReference type="EC" id="2.7.13.3" evidence="3"/>
<dbReference type="InterPro" id="IPR036097">
    <property type="entry name" value="HisK_dim/P_sf"/>
</dbReference>
<evidence type="ECO:0000256" key="1">
    <source>
        <dbReference type="ARBA" id="ARBA00000085"/>
    </source>
</evidence>
<dbReference type="CDD" id="cd00082">
    <property type="entry name" value="HisKA"/>
    <property type="match status" value="1"/>
</dbReference>
<comment type="caution">
    <text evidence="17">The sequence shown here is derived from an EMBL/GenBank/DDBJ whole genome shotgun (WGS) entry which is preliminary data.</text>
</comment>
<evidence type="ECO:0000256" key="5">
    <source>
        <dbReference type="ARBA" id="ARBA00022553"/>
    </source>
</evidence>
<dbReference type="PROSITE" id="PS50885">
    <property type="entry name" value="HAMP"/>
    <property type="match status" value="1"/>
</dbReference>
<evidence type="ECO:0000313" key="18">
    <source>
        <dbReference type="Proteomes" id="UP000029738"/>
    </source>
</evidence>
<dbReference type="EMBL" id="JHEG02000059">
    <property type="protein sequence ID" value="KIE06632.1"/>
    <property type="molecule type" value="Genomic_DNA"/>
</dbReference>
<dbReference type="SMART" id="SM00388">
    <property type="entry name" value="HisKA"/>
    <property type="match status" value="1"/>
</dbReference>
<evidence type="ECO:0000259" key="14">
    <source>
        <dbReference type="PROSITE" id="PS50109"/>
    </source>
</evidence>
<feature type="domain" description="Histidine kinase" evidence="14">
    <location>
        <begin position="465"/>
        <end position="723"/>
    </location>
</feature>
<keyword evidence="4" id="KW-1003">Cell membrane</keyword>
<evidence type="ECO:0000256" key="4">
    <source>
        <dbReference type="ARBA" id="ARBA00022475"/>
    </source>
</evidence>
<comment type="subcellular location">
    <subcellularLocation>
        <location evidence="2">Cell membrane</location>
        <topology evidence="2">Multi-pass membrane protein</topology>
    </subcellularLocation>
</comment>
<keyword evidence="5" id="KW-0597">Phosphoprotein</keyword>
<evidence type="ECO:0000256" key="10">
    <source>
        <dbReference type="ARBA" id="ARBA00023012"/>
    </source>
</evidence>
<dbReference type="PROSITE" id="PS50109">
    <property type="entry name" value="HIS_KIN"/>
    <property type="match status" value="1"/>
</dbReference>
<dbReference type="InterPro" id="IPR004358">
    <property type="entry name" value="Sig_transdc_His_kin-like_C"/>
</dbReference>
<dbReference type="SUPFAM" id="SSF158472">
    <property type="entry name" value="HAMP domain-like"/>
    <property type="match status" value="1"/>
</dbReference>
<accession>A0A0C1MWG0</accession>
<dbReference type="InterPro" id="IPR005467">
    <property type="entry name" value="His_kinase_dom"/>
</dbReference>
<comment type="catalytic activity">
    <reaction evidence="1">
        <text>ATP + protein L-histidine = ADP + protein N-phospho-L-histidine.</text>
        <dbReference type="EC" id="2.7.13.3"/>
    </reaction>
</comment>
<dbReference type="Pfam" id="PF02518">
    <property type="entry name" value="HATPase_c"/>
    <property type="match status" value="1"/>
</dbReference>
<dbReference type="CDD" id="cd06225">
    <property type="entry name" value="HAMP"/>
    <property type="match status" value="1"/>
</dbReference>
<dbReference type="GO" id="GO:0000155">
    <property type="term" value="F:phosphorelay sensor kinase activity"/>
    <property type="evidence" value="ECO:0007669"/>
    <property type="project" value="InterPro"/>
</dbReference>
<evidence type="ECO:0000256" key="3">
    <source>
        <dbReference type="ARBA" id="ARBA00012438"/>
    </source>
</evidence>
<feature type="transmembrane region" description="Helical" evidence="13">
    <location>
        <begin position="348"/>
        <end position="370"/>
    </location>
</feature>
<keyword evidence="11 13" id="KW-0472">Membrane</keyword>
<keyword evidence="8 17" id="KW-0418">Kinase</keyword>
<reference evidence="16" key="2">
    <citation type="submission" date="2019-11" db="EMBL/GenBank/DDBJ databases">
        <title>Improved Assembly of Tolypothrix boutellei genome.</title>
        <authorList>
            <person name="Sarangi A.N."/>
            <person name="Mukherjee M."/>
            <person name="Ghosh S."/>
            <person name="Singh D."/>
            <person name="Das A."/>
            <person name="Kant S."/>
            <person name="Prusty A."/>
            <person name="Tripathy S."/>
        </authorList>
    </citation>
    <scope>NUCLEOTIDE SEQUENCE</scope>
    <source>
        <strain evidence="16">VB521301</strain>
    </source>
</reference>
<dbReference type="EMBL" id="JHEG04000001">
    <property type="protein sequence ID" value="KAF3891297.1"/>
    <property type="molecule type" value="Genomic_DNA"/>
</dbReference>
<dbReference type="PANTHER" id="PTHR43065">
    <property type="entry name" value="SENSOR HISTIDINE KINASE"/>
    <property type="match status" value="1"/>
</dbReference>
<dbReference type="InterPro" id="IPR003660">
    <property type="entry name" value="HAMP_dom"/>
</dbReference>
<evidence type="ECO:0000256" key="6">
    <source>
        <dbReference type="ARBA" id="ARBA00022679"/>
    </source>
</evidence>
<dbReference type="PRINTS" id="PR00344">
    <property type="entry name" value="BCTRLSENSOR"/>
</dbReference>
<keyword evidence="9 13" id="KW-1133">Transmembrane helix</keyword>
<gene>
    <name evidence="17" type="ORF">DA73_0235455</name>
    <name evidence="16" type="ORF">DA73_0400034680</name>
</gene>
<feature type="domain" description="HAMP" evidence="15">
    <location>
        <begin position="368"/>
        <end position="420"/>
    </location>
</feature>
<keyword evidence="7 13" id="KW-0812">Transmembrane</keyword>
<evidence type="ECO:0000256" key="12">
    <source>
        <dbReference type="SAM" id="Coils"/>
    </source>
</evidence>
<dbReference type="STRING" id="1479485.DA73_0235455"/>
<evidence type="ECO:0000256" key="2">
    <source>
        <dbReference type="ARBA" id="ARBA00004651"/>
    </source>
</evidence>
<dbReference type="RefSeq" id="WP_038078284.1">
    <property type="nucleotide sequence ID" value="NZ_JHEG04000001.1"/>
</dbReference>
<evidence type="ECO:0000256" key="8">
    <source>
        <dbReference type="ARBA" id="ARBA00022777"/>
    </source>
</evidence>
<evidence type="ECO:0000256" key="7">
    <source>
        <dbReference type="ARBA" id="ARBA00022692"/>
    </source>
</evidence>
<dbReference type="InterPro" id="IPR036890">
    <property type="entry name" value="HATPase_C_sf"/>
</dbReference>
<dbReference type="InterPro" id="IPR003594">
    <property type="entry name" value="HATPase_dom"/>
</dbReference>
<dbReference type="Gene3D" id="6.10.340.10">
    <property type="match status" value="1"/>
</dbReference>
<dbReference type="Proteomes" id="UP000029738">
    <property type="component" value="Unassembled WGS sequence"/>
</dbReference>
<dbReference type="Gene3D" id="1.10.287.130">
    <property type="match status" value="1"/>
</dbReference>
<dbReference type="Pfam" id="PF00672">
    <property type="entry name" value="HAMP"/>
    <property type="match status" value="1"/>
</dbReference>